<evidence type="ECO:0000313" key="1">
    <source>
        <dbReference type="EMBL" id="TBN58569.1"/>
    </source>
</evidence>
<proteinExistence type="predicted"/>
<organism evidence="1 2">
    <name type="scientific">Glaciihabitans arcticus</name>
    <dbReference type="NCBI Taxonomy" id="2668039"/>
    <lineage>
        <taxon>Bacteria</taxon>
        <taxon>Bacillati</taxon>
        <taxon>Actinomycetota</taxon>
        <taxon>Actinomycetes</taxon>
        <taxon>Micrococcales</taxon>
        <taxon>Microbacteriaceae</taxon>
        <taxon>Glaciihabitans</taxon>
    </lineage>
</organism>
<evidence type="ECO:0000313" key="2">
    <source>
        <dbReference type="Proteomes" id="UP000294194"/>
    </source>
</evidence>
<dbReference type="Proteomes" id="UP000294194">
    <property type="component" value="Unassembled WGS sequence"/>
</dbReference>
<keyword evidence="2" id="KW-1185">Reference proteome</keyword>
<sequence>MTHREIVDTDFDLRSDLRGGKDPDRFSPTLRKYHRILWSKALPGGAMFTLTETFPLGYLKHDSKLGLFKVSSDAIIRTFKKHSRMRHVIGQIPEAEQEAFSRRGYSIGGMMIFPRNRIGNKHTINQARGTNKKIEDRFDLTLEAIRRHYQGGVSPLTDVLARYSDFFDLFVDFQSYVDFFYLQDLVEDDYASVKFFAPFDDFRTSALIPDIESYKKYRALTLDFVNARNERIGREHGSVNE</sequence>
<accession>A0A4V2JF92</accession>
<dbReference type="InterPro" id="IPR054263">
    <property type="entry name" value="DUF6994"/>
</dbReference>
<gene>
    <name evidence="1" type="ORF">EYE40_07310</name>
</gene>
<dbReference type="Pfam" id="PF22507">
    <property type="entry name" value="DUF6994"/>
    <property type="match status" value="1"/>
</dbReference>
<name>A0A4V2JF92_9MICO</name>
<protein>
    <submittedName>
        <fullName evidence="1">Uncharacterized protein</fullName>
    </submittedName>
</protein>
<comment type="caution">
    <text evidence="1">The sequence shown here is derived from an EMBL/GenBank/DDBJ whole genome shotgun (WGS) entry which is preliminary data.</text>
</comment>
<dbReference type="AlphaFoldDB" id="A0A4V2JF92"/>
<reference evidence="2" key="1">
    <citation type="submission" date="2019-02" db="EMBL/GenBank/DDBJ databases">
        <title>Glaciihabitans arcticus sp. nov., a psychrotolerant bacterium isolated from polar soil.</title>
        <authorList>
            <person name="Dahal R.H."/>
        </authorList>
    </citation>
    <scope>NUCLEOTIDE SEQUENCE [LARGE SCALE GENOMIC DNA]</scope>
    <source>
        <strain evidence="2">RP-3-7</strain>
    </source>
</reference>
<dbReference type="EMBL" id="SISG01000001">
    <property type="protein sequence ID" value="TBN58569.1"/>
    <property type="molecule type" value="Genomic_DNA"/>
</dbReference>